<dbReference type="Proteomes" id="UP001305606">
    <property type="component" value="Chromosome"/>
</dbReference>
<dbReference type="RefSeq" id="WP_311038082.1">
    <property type="nucleotide sequence ID" value="NZ_CP117522.1"/>
</dbReference>
<evidence type="ECO:0000313" key="3">
    <source>
        <dbReference type="Proteomes" id="UP001305606"/>
    </source>
</evidence>
<protein>
    <submittedName>
        <fullName evidence="2">Uncharacterized protein</fullName>
    </submittedName>
</protein>
<evidence type="ECO:0000313" key="2">
    <source>
        <dbReference type="EMBL" id="WNE99581.1"/>
    </source>
</evidence>
<evidence type="ECO:0000256" key="1">
    <source>
        <dbReference type="SAM" id="MobiDB-lite"/>
    </source>
</evidence>
<feature type="region of interest" description="Disordered" evidence="1">
    <location>
        <begin position="50"/>
        <end position="69"/>
    </location>
</feature>
<feature type="region of interest" description="Disordered" evidence="1">
    <location>
        <begin position="1"/>
        <end position="40"/>
    </location>
</feature>
<gene>
    <name evidence="2" type="ORF">PS467_31745</name>
</gene>
<keyword evidence="3" id="KW-1185">Reference proteome</keyword>
<dbReference type="EMBL" id="CP117522">
    <property type="protein sequence ID" value="WNE99581.1"/>
    <property type="molecule type" value="Genomic_DNA"/>
</dbReference>
<organism evidence="2 3">
    <name type="scientific">Streptomyces luomodiensis</name>
    <dbReference type="NCBI Taxonomy" id="3026192"/>
    <lineage>
        <taxon>Bacteria</taxon>
        <taxon>Bacillati</taxon>
        <taxon>Actinomycetota</taxon>
        <taxon>Actinomycetes</taxon>
        <taxon>Kitasatosporales</taxon>
        <taxon>Streptomycetaceae</taxon>
        <taxon>Streptomyces</taxon>
    </lineage>
</organism>
<reference evidence="2 3" key="1">
    <citation type="submission" date="2023-02" db="EMBL/GenBank/DDBJ databases">
        <title>Streptomyces sp. SCA4-21 with antifungal activity against Fusarium oxysporum f. sp. cubense, Streptomyces sp. SCA2-17 with antifungal activity against Fusarium oxysporum f. sp. cubense.</title>
        <authorList>
            <person name="Qi D."/>
        </authorList>
    </citation>
    <scope>NUCLEOTIDE SEQUENCE [LARGE SCALE GENOMIC DNA]</scope>
    <source>
        <strain evidence="2 3">SCA4-21</strain>
    </source>
</reference>
<name>A0ABY9V4N9_9ACTN</name>
<sequence length="69" mass="7353">MAGGRAGPALPRERDASSQEGSTGGPAAAAEAVRIERDDFRDVDDLCEETDHEEITADPGPSSWRVWPS</sequence>
<accession>A0ABY9V4N9</accession>
<proteinExistence type="predicted"/>